<dbReference type="KEGG" id="tig:THII_1123"/>
<reference evidence="1 2" key="1">
    <citation type="journal article" date="2014" name="ISME J.">
        <title>Ecophysiology of Thioploca ingrica as revealed by the complete genome sequence supplemented with proteomic evidence.</title>
        <authorList>
            <person name="Kojima H."/>
            <person name="Ogura Y."/>
            <person name="Yamamoto N."/>
            <person name="Togashi T."/>
            <person name="Mori H."/>
            <person name="Watanabe T."/>
            <person name="Nemoto F."/>
            <person name="Kurokawa K."/>
            <person name="Hayashi T."/>
            <person name="Fukui M."/>
        </authorList>
    </citation>
    <scope>NUCLEOTIDE SEQUENCE [LARGE SCALE GENOMIC DNA]</scope>
</reference>
<keyword evidence="2" id="KW-1185">Reference proteome</keyword>
<evidence type="ECO:0000313" key="2">
    <source>
        <dbReference type="Proteomes" id="UP000031623"/>
    </source>
</evidence>
<protein>
    <recommendedName>
        <fullName evidence="3">VWFA domain-containing protein</fullName>
    </recommendedName>
</protein>
<gene>
    <name evidence="1" type="ORF">THII_1123</name>
</gene>
<sequence length="313" mass="34007">MPKIAHPTHPLADVNVLLKPDGAYEIVVCFMPDPVLIVGEGNSNALLALDASASLRSEYGYGGAFGGTPNFVEMVARKMGALLTEITKSGKARGIYWAVSHDGSQLENIGEFDQAGWEQVTISGPRKQVWGKGTKLLPALRYCVEKVAHHSDWTIGVFITDGIIEDEVACLDYCMKIGQEIGAGKRTTLKLVLIGVGKQIDQGQLERFDNMFENSPIHIDLWSTGIAHSMRDEVDILNVLYGELMDAETIVAPSGEVRDSSGNILKSWADGLPGKFRFQLPPGATQFIITVGEHQIIQDITEAVGNTSNTLKL</sequence>
<dbReference type="HOGENOM" id="CLU_066806_0_0_6"/>
<dbReference type="Proteomes" id="UP000031623">
    <property type="component" value="Chromosome"/>
</dbReference>
<dbReference type="InterPro" id="IPR036465">
    <property type="entry name" value="vWFA_dom_sf"/>
</dbReference>
<accession>A0A090AK90</accession>
<evidence type="ECO:0000313" key="1">
    <source>
        <dbReference type="EMBL" id="BAP55420.1"/>
    </source>
</evidence>
<dbReference type="OrthoDB" id="5489552at2"/>
<dbReference type="AlphaFoldDB" id="A0A090AK90"/>
<organism evidence="1 2">
    <name type="scientific">Thioploca ingrica</name>
    <dbReference type="NCBI Taxonomy" id="40754"/>
    <lineage>
        <taxon>Bacteria</taxon>
        <taxon>Pseudomonadati</taxon>
        <taxon>Pseudomonadota</taxon>
        <taxon>Gammaproteobacteria</taxon>
        <taxon>Thiotrichales</taxon>
        <taxon>Thiotrichaceae</taxon>
        <taxon>Thioploca</taxon>
    </lineage>
</organism>
<dbReference type="SUPFAM" id="SSF53300">
    <property type="entry name" value="vWA-like"/>
    <property type="match status" value="1"/>
</dbReference>
<name>A0A090AK90_9GAMM</name>
<dbReference type="STRING" id="40754.THII_1123"/>
<dbReference type="EMBL" id="AP014633">
    <property type="protein sequence ID" value="BAP55420.1"/>
    <property type="molecule type" value="Genomic_DNA"/>
</dbReference>
<proteinExistence type="predicted"/>
<evidence type="ECO:0008006" key="3">
    <source>
        <dbReference type="Google" id="ProtNLM"/>
    </source>
</evidence>